<evidence type="ECO:0000313" key="3">
    <source>
        <dbReference type="Proteomes" id="UP000249522"/>
    </source>
</evidence>
<reference evidence="2 3" key="1">
    <citation type="submission" date="2018-06" db="EMBL/GenBank/DDBJ databases">
        <title>Paenibacillus imtechensis sp. nov.</title>
        <authorList>
            <person name="Pinnaka A.K."/>
            <person name="Singh H."/>
            <person name="Kaur M."/>
        </authorList>
    </citation>
    <scope>NUCLEOTIDE SEQUENCE [LARGE SCALE GENOMIC DNA]</scope>
    <source>
        <strain evidence="2 3">SMB1</strain>
    </source>
</reference>
<comment type="caution">
    <text evidence="2">The sequence shown here is derived from an EMBL/GenBank/DDBJ whole genome shotgun (WGS) entry which is preliminary data.</text>
</comment>
<dbReference type="OrthoDB" id="2615557at2"/>
<name>A0A2W1LAR2_9BACL</name>
<accession>A0A2W1LAR2</accession>
<keyword evidence="3" id="KW-1185">Reference proteome</keyword>
<dbReference type="Pfam" id="PF23728">
    <property type="entry name" value="Tubby_C_like"/>
    <property type="match status" value="1"/>
</dbReference>
<proteinExistence type="predicted"/>
<dbReference type="AlphaFoldDB" id="A0A2W1LAR2"/>
<evidence type="ECO:0000313" key="2">
    <source>
        <dbReference type="EMBL" id="PZD97338.1"/>
    </source>
</evidence>
<dbReference type="InterPro" id="IPR056944">
    <property type="entry name" value="Tubby_C-like"/>
</dbReference>
<evidence type="ECO:0000259" key="1">
    <source>
        <dbReference type="Pfam" id="PF23728"/>
    </source>
</evidence>
<organism evidence="2 3">
    <name type="scientific">Paenibacillus sambharensis</name>
    <dbReference type="NCBI Taxonomy" id="1803190"/>
    <lineage>
        <taxon>Bacteria</taxon>
        <taxon>Bacillati</taxon>
        <taxon>Bacillota</taxon>
        <taxon>Bacilli</taxon>
        <taxon>Bacillales</taxon>
        <taxon>Paenibacillaceae</taxon>
        <taxon>Paenibacillus</taxon>
    </lineage>
</organism>
<protein>
    <recommendedName>
        <fullName evidence="1">Tubby C-terminal domain-containing protein</fullName>
    </recommendedName>
</protein>
<dbReference type="EMBL" id="QKRB01000028">
    <property type="protein sequence ID" value="PZD97338.1"/>
    <property type="molecule type" value="Genomic_DNA"/>
</dbReference>
<sequence length="178" mass="20600">MKTFHYTLPVVKLSSAWITIYAGDENGEPAGSIRRCYRNRLSQLICWAMDSYDMNIEGQDANHAQAVQLIDRHIWLGRNKWNAAILENGQETSAQVNDITKIKLNPRFEILWEDRTLDLTRELLHRRTVVTERESGLEIAVIQFGKGLDYRRRSITINEEGLCPILTACLDYLMVKVY</sequence>
<dbReference type="RefSeq" id="WP_111145196.1">
    <property type="nucleotide sequence ID" value="NZ_QKRB01000028.1"/>
</dbReference>
<feature type="domain" description="Tubby C-terminal" evidence="1">
    <location>
        <begin position="4"/>
        <end position="174"/>
    </location>
</feature>
<dbReference type="Proteomes" id="UP000249522">
    <property type="component" value="Unassembled WGS sequence"/>
</dbReference>
<gene>
    <name evidence="2" type="ORF">DNH61_03020</name>
</gene>